<protein>
    <submittedName>
        <fullName evidence="2">Uncharacterized protein</fullName>
    </submittedName>
</protein>
<dbReference type="Proteomes" id="UP001589833">
    <property type="component" value="Unassembled WGS sequence"/>
</dbReference>
<evidence type="ECO:0000313" key="3">
    <source>
        <dbReference type="Proteomes" id="UP001589833"/>
    </source>
</evidence>
<dbReference type="RefSeq" id="WP_390187416.1">
    <property type="nucleotide sequence ID" value="NZ_JBHLTR010000082.1"/>
</dbReference>
<organism evidence="2 3">
    <name type="scientific">Halalkalibacter alkalisediminis</name>
    <dbReference type="NCBI Taxonomy" id="935616"/>
    <lineage>
        <taxon>Bacteria</taxon>
        <taxon>Bacillati</taxon>
        <taxon>Bacillota</taxon>
        <taxon>Bacilli</taxon>
        <taxon>Bacillales</taxon>
        <taxon>Bacillaceae</taxon>
        <taxon>Halalkalibacter</taxon>
    </lineage>
</organism>
<keyword evidence="1" id="KW-0732">Signal</keyword>
<gene>
    <name evidence="2" type="ORF">ACFFH4_22685</name>
</gene>
<comment type="caution">
    <text evidence="2">The sequence shown here is derived from an EMBL/GenBank/DDBJ whole genome shotgun (WGS) entry which is preliminary data.</text>
</comment>
<dbReference type="EMBL" id="JBHLTR010000082">
    <property type="protein sequence ID" value="MFC0561694.1"/>
    <property type="molecule type" value="Genomic_DNA"/>
</dbReference>
<evidence type="ECO:0000313" key="2">
    <source>
        <dbReference type="EMBL" id="MFC0561694.1"/>
    </source>
</evidence>
<feature type="signal peptide" evidence="1">
    <location>
        <begin position="1"/>
        <end position="26"/>
    </location>
</feature>
<proteinExistence type="predicted"/>
<feature type="chain" id="PRO_5046476705" evidence="1">
    <location>
        <begin position="27"/>
        <end position="99"/>
    </location>
</feature>
<keyword evidence="3" id="KW-1185">Reference proteome</keyword>
<name>A0ABV6NMM9_9BACI</name>
<evidence type="ECO:0000256" key="1">
    <source>
        <dbReference type="SAM" id="SignalP"/>
    </source>
</evidence>
<accession>A0ABV6NMM9</accession>
<reference evidence="2 3" key="1">
    <citation type="submission" date="2024-09" db="EMBL/GenBank/DDBJ databases">
        <authorList>
            <person name="Sun Q."/>
            <person name="Mori K."/>
        </authorList>
    </citation>
    <scope>NUCLEOTIDE SEQUENCE [LARGE SCALE GENOMIC DNA]</scope>
    <source>
        <strain evidence="2 3">NCAIM B.02301</strain>
    </source>
</reference>
<sequence>MKKISAFTVCVVGVLSLSLGFSGMLAKEHDDVNGGDKIKVVTVEEQEARENKVVERRDLKTVITAEEQNRVENSSALSGFVPQENGQGFYFVKEKKFSY</sequence>